<evidence type="ECO:0000256" key="10">
    <source>
        <dbReference type="SAM" id="MobiDB-lite"/>
    </source>
</evidence>
<feature type="region of interest" description="Disordered" evidence="10">
    <location>
        <begin position="310"/>
        <end position="334"/>
    </location>
</feature>
<evidence type="ECO:0000313" key="13">
    <source>
        <dbReference type="EMBL" id="KAK1651136.1"/>
    </source>
</evidence>
<protein>
    <submittedName>
        <fullName evidence="13">Uncharacterized protein</fullName>
    </submittedName>
</protein>
<keyword evidence="9" id="KW-0479">Metal-binding</keyword>
<dbReference type="GO" id="GO:0016779">
    <property type="term" value="F:nucleotidyltransferase activity"/>
    <property type="evidence" value="ECO:0007669"/>
    <property type="project" value="UniProtKB-KW"/>
</dbReference>
<evidence type="ECO:0000256" key="1">
    <source>
        <dbReference type="ARBA" id="ARBA00022670"/>
    </source>
</evidence>
<reference evidence="13" key="1">
    <citation type="submission" date="2023-07" db="EMBL/GenBank/DDBJ databases">
        <title>A chromosome-level genome assembly of Lolium multiflorum.</title>
        <authorList>
            <person name="Chen Y."/>
            <person name="Copetti D."/>
            <person name="Kolliker R."/>
            <person name="Studer B."/>
        </authorList>
    </citation>
    <scope>NUCLEOTIDE SEQUENCE</scope>
    <source>
        <strain evidence="13">02402/16</strain>
        <tissue evidence="13">Leaf</tissue>
    </source>
</reference>
<dbReference type="SMART" id="SM00343">
    <property type="entry name" value="ZnF_C2HC"/>
    <property type="match status" value="1"/>
</dbReference>
<dbReference type="InterPro" id="IPR043502">
    <property type="entry name" value="DNA/RNA_pol_sf"/>
</dbReference>
<name>A0AAD8WC63_LOLMU</name>
<dbReference type="Pfam" id="PF00098">
    <property type="entry name" value="zf-CCHC"/>
    <property type="match status" value="1"/>
</dbReference>
<dbReference type="GO" id="GO:0004519">
    <property type="term" value="F:endonuclease activity"/>
    <property type="evidence" value="ECO:0007669"/>
    <property type="project" value="UniProtKB-KW"/>
</dbReference>
<keyword evidence="5" id="KW-0064">Aspartyl protease</keyword>
<dbReference type="Gene3D" id="3.30.70.270">
    <property type="match status" value="2"/>
</dbReference>
<keyword evidence="2" id="KW-0808">Transferase</keyword>
<dbReference type="InterPro" id="IPR005162">
    <property type="entry name" value="Retrotrans_gag_dom"/>
</dbReference>
<evidence type="ECO:0000256" key="8">
    <source>
        <dbReference type="ARBA" id="ARBA00023268"/>
    </source>
</evidence>
<dbReference type="Gene3D" id="2.40.70.10">
    <property type="entry name" value="Acid Proteases"/>
    <property type="match status" value="1"/>
</dbReference>
<dbReference type="GO" id="GO:0008270">
    <property type="term" value="F:zinc ion binding"/>
    <property type="evidence" value="ECO:0007669"/>
    <property type="project" value="UniProtKB-KW"/>
</dbReference>
<keyword evidence="6" id="KW-0378">Hydrolase</keyword>
<feature type="compositionally biased region" description="Basic and acidic residues" evidence="10">
    <location>
        <begin position="164"/>
        <end position="173"/>
    </location>
</feature>
<sequence length="1364" mass="153660">MLAEREVDRTERQANLAVLQQLAQNNQGHGNHDHPGSKLKNFQNTNPPVFSKTEEPLDADDWLQTMENNLEVAGVEANDKVLFATHYLAGPARAWWTSARALNAGQLMTWADFKLKFSKYHVPPGLIKKMRDEFRELKQGRLTVVEYRDKFLTLSRYAPDETDTTEKEGEMEGKLNQANENRKRRMMHQSGPSNNSKFRPGSSGGFTPRNNRPPAQMSRPGYQNRSGGNPRTGGHPHNSNNFVHHNNNFNRAPTRAPANPNTNTAPRTGSNAVPVAPKDKSTINCYECGVLGHYSKECPQRLAKMAANTTGPAQQQRRVANNKKFAPNNPNNRSGRLFHMSAEEAQEAPDVVLGLEVVLGMDWMSKHHGLIDCAKKAITMTSSTGVLVEHISEKLPRKFTCNQSLTKPTLDQIRVVCRYSDVFPEDLPGMPPDRDIEFIIELIPGTGPIAQRAYSMNPAELVELKKQLDDMLAKGLIRPSASPWRSPVLFVDKKDGTIRLCTDYRKLNDVTIKNKYPLPKIEDLFDQLTGATVFSKIDLRTGYHQLKIRASDIPKTAFTTRYGLYEYNVMSFGLTNAPAYFMNLMNKIFMNFLDKFVVVFIDDILIYSKTEEEHEQHLEMVLETLREHQLYAKFSKCEFWLKEVGFLGHILSAGGIAVDPSKIKTVAEWKAPTTQTEVRAFLGLAGYYRRFVEGFSSIARPMTQLLKKDKKFEWTNKCEESFQQLKSRLTSAPILIMPDITKPFDVYCDASKIGLGCVLMQEGKVISYLSRQLKQHEQNYPTHDLELAAVVLDLKSSPELLELRARVRRSPRKLCVDWSLPERRHFTRLFLVDHHFSEHLARDLQRPAAGGTFMSITLGAATKLLDDMMINYSEWHTERAPQGKKVNSVEETSSLSDKIDVIMSMLVNGRSNVDPNNVPLASLVAQEENVDVNFIKNNNFNNNAYRNNSGNNYRPYPSANGNGYGNSYGNSYNNNRSVPSGLEAMLKEFISTQTAFNKSVEEKLDKIDTIASRVDRLASDVNLLKLKVMPNNDIDNKITTTANAIQVRINENIRLMAELRARWDREENEKLAKENNVAKVWTITTTSNANSSHVAAPPTINGKIIGVGNVSTPSAKRTKLPEIAKTAETACDKTAEIFSNLGNNDPIAVAHNDLDFDDCHISEVIKFLQKLAKSPNASAINLAFTKHITNALIKAREEKLKLETSIPRKLEDGWEPIIKMKFNDFECNALCDLGASISVMPKKIYDMLDLPPLKNCYLDVNLADNVKKKPLGRIDNVHITVNNNLVPVDFVVLDIECNASCPIVLGRPFLRTVGAVIDMREGNIKYQFPLKKGMEHFPRKRMKLPFDSIIRTSYDVDASTLNVT</sequence>
<dbReference type="PANTHER" id="PTHR37984">
    <property type="entry name" value="PROTEIN CBG26694"/>
    <property type="match status" value="1"/>
</dbReference>
<dbReference type="InterPro" id="IPR021109">
    <property type="entry name" value="Peptidase_aspartic_dom_sf"/>
</dbReference>
<evidence type="ECO:0000256" key="7">
    <source>
        <dbReference type="ARBA" id="ARBA00023125"/>
    </source>
</evidence>
<dbReference type="CDD" id="cd00303">
    <property type="entry name" value="retropepsin_like"/>
    <property type="match status" value="1"/>
</dbReference>
<dbReference type="InterPro" id="IPR050951">
    <property type="entry name" value="Retrovirus_Pol_polyprotein"/>
</dbReference>
<keyword evidence="4" id="KW-0540">Nuclease</keyword>
<dbReference type="FunFam" id="3.30.70.270:FF:000020">
    <property type="entry name" value="Transposon Tf2-6 polyprotein-like Protein"/>
    <property type="match status" value="1"/>
</dbReference>
<feature type="compositionally biased region" description="Polar residues" evidence="10">
    <location>
        <begin position="310"/>
        <end position="319"/>
    </location>
</feature>
<proteinExistence type="predicted"/>
<feature type="compositionally biased region" description="Low complexity" evidence="10">
    <location>
        <begin position="322"/>
        <end position="332"/>
    </location>
</feature>
<dbReference type="InterPro" id="IPR001878">
    <property type="entry name" value="Znf_CCHC"/>
</dbReference>
<comment type="caution">
    <text evidence="13">The sequence shown here is derived from an EMBL/GenBank/DDBJ whole genome shotgun (WGS) entry which is preliminary data.</text>
</comment>
<feature type="domain" description="CCHC-type" evidence="11">
    <location>
        <begin position="285"/>
        <end position="300"/>
    </location>
</feature>
<dbReference type="GO" id="GO:0003677">
    <property type="term" value="F:DNA binding"/>
    <property type="evidence" value="ECO:0007669"/>
    <property type="project" value="UniProtKB-KW"/>
</dbReference>
<evidence type="ECO:0000256" key="3">
    <source>
        <dbReference type="ARBA" id="ARBA00022695"/>
    </source>
</evidence>
<dbReference type="Pfam" id="PF17919">
    <property type="entry name" value="RT_RNaseH_2"/>
    <property type="match status" value="1"/>
</dbReference>
<dbReference type="PROSITE" id="PS50158">
    <property type="entry name" value="ZF_CCHC"/>
    <property type="match status" value="1"/>
</dbReference>
<evidence type="ECO:0000256" key="6">
    <source>
        <dbReference type="ARBA" id="ARBA00022759"/>
    </source>
</evidence>
<dbReference type="Pfam" id="PF00078">
    <property type="entry name" value="RVT_1"/>
    <property type="match status" value="1"/>
</dbReference>
<feature type="compositionally biased region" description="Polar residues" evidence="10">
    <location>
        <begin position="259"/>
        <end position="271"/>
    </location>
</feature>
<dbReference type="Pfam" id="PF08284">
    <property type="entry name" value="RVP_2"/>
    <property type="match status" value="1"/>
</dbReference>
<gene>
    <name evidence="13" type="ORF">QYE76_068941</name>
</gene>
<keyword evidence="7" id="KW-0238">DNA-binding</keyword>
<keyword evidence="14" id="KW-1185">Reference proteome</keyword>
<dbReference type="SUPFAM" id="SSF57756">
    <property type="entry name" value="Retrovirus zinc finger-like domains"/>
    <property type="match status" value="1"/>
</dbReference>
<dbReference type="Pfam" id="PF03732">
    <property type="entry name" value="Retrotrans_gag"/>
    <property type="match status" value="1"/>
</dbReference>
<dbReference type="CDD" id="cd01647">
    <property type="entry name" value="RT_LTR"/>
    <property type="match status" value="1"/>
</dbReference>
<dbReference type="GO" id="GO:0004190">
    <property type="term" value="F:aspartic-type endopeptidase activity"/>
    <property type="evidence" value="ECO:0007669"/>
    <property type="project" value="UniProtKB-KW"/>
</dbReference>
<dbReference type="Proteomes" id="UP001231189">
    <property type="component" value="Unassembled WGS sequence"/>
</dbReference>
<evidence type="ECO:0000256" key="9">
    <source>
        <dbReference type="PROSITE-ProRule" id="PRU00047"/>
    </source>
</evidence>
<dbReference type="InterPro" id="IPR043128">
    <property type="entry name" value="Rev_trsase/Diguanyl_cyclase"/>
</dbReference>
<keyword evidence="6" id="KW-0255">Endonuclease</keyword>
<dbReference type="GO" id="GO:0006508">
    <property type="term" value="P:proteolysis"/>
    <property type="evidence" value="ECO:0007669"/>
    <property type="project" value="UniProtKB-KW"/>
</dbReference>
<dbReference type="Gene3D" id="3.10.10.10">
    <property type="entry name" value="HIV Type 1 Reverse Transcriptase, subunit A, domain 1"/>
    <property type="match status" value="1"/>
</dbReference>
<keyword evidence="3" id="KW-0548">Nucleotidyltransferase</keyword>
<keyword evidence="9" id="KW-0862">Zinc</keyword>
<keyword evidence="1" id="KW-0645">Protease</keyword>
<feature type="domain" description="Reverse transcriptase" evidence="12">
    <location>
        <begin position="472"/>
        <end position="651"/>
    </location>
</feature>
<dbReference type="SUPFAM" id="SSF56672">
    <property type="entry name" value="DNA/RNA polymerases"/>
    <property type="match status" value="1"/>
</dbReference>
<evidence type="ECO:0000256" key="4">
    <source>
        <dbReference type="ARBA" id="ARBA00022722"/>
    </source>
</evidence>
<evidence type="ECO:0000259" key="11">
    <source>
        <dbReference type="PROSITE" id="PS50158"/>
    </source>
</evidence>
<keyword evidence="9" id="KW-0863">Zinc-finger</keyword>
<evidence type="ECO:0000313" key="14">
    <source>
        <dbReference type="Proteomes" id="UP001231189"/>
    </source>
</evidence>
<evidence type="ECO:0000259" key="12">
    <source>
        <dbReference type="PROSITE" id="PS50878"/>
    </source>
</evidence>
<dbReference type="EMBL" id="JAUUTY010000004">
    <property type="protein sequence ID" value="KAK1651136.1"/>
    <property type="molecule type" value="Genomic_DNA"/>
</dbReference>
<evidence type="ECO:0000256" key="2">
    <source>
        <dbReference type="ARBA" id="ARBA00022679"/>
    </source>
</evidence>
<feature type="region of interest" description="Disordered" evidence="10">
    <location>
        <begin position="159"/>
        <end position="275"/>
    </location>
</feature>
<dbReference type="InterPro" id="IPR000477">
    <property type="entry name" value="RT_dom"/>
</dbReference>
<dbReference type="InterPro" id="IPR041577">
    <property type="entry name" value="RT_RNaseH_2"/>
</dbReference>
<dbReference type="PANTHER" id="PTHR37984:SF5">
    <property type="entry name" value="PROTEIN NYNRIN-LIKE"/>
    <property type="match status" value="1"/>
</dbReference>
<dbReference type="PROSITE" id="PS50878">
    <property type="entry name" value="RT_POL"/>
    <property type="match status" value="1"/>
</dbReference>
<evidence type="ECO:0000256" key="5">
    <source>
        <dbReference type="ARBA" id="ARBA00022750"/>
    </source>
</evidence>
<feature type="compositionally biased region" description="Low complexity" evidence="10">
    <location>
        <begin position="235"/>
        <end position="250"/>
    </location>
</feature>
<keyword evidence="8" id="KW-0511">Multifunctional enzyme</keyword>
<accession>A0AAD8WC63</accession>
<dbReference type="InterPro" id="IPR036875">
    <property type="entry name" value="Znf_CCHC_sf"/>
</dbReference>
<feature type="region of interest" description="Disordered" evidence="10">
    <location>
        <begin position="26"/>
        <end position="46"/>
    </location>
</feature>
<organism evidence="13 14">
    <name type="scientific">Lolium multiflorum</name>
    <name type="common">Italian ryegrass</name>
    <name type="synonym">Lolium perenne subsp. multiflorum</name>
    <dbReference type="NCBI Taxonomy" id="4521"/>
    <lineage>
        <taxon>Eukaryota</taxon>
        <taxon>Viridiplantae</taxon>
        <taxon>Streptophyta</taxon>
        <taxon>Embryophyta</taxon>
        <taxon>Tracheophyta</taxon>
        <taxon>Spermatophyta</taxon>
        <taxon>Magnoliopsida</taxon>
        <taxon>Liliopsida</taxon>
        <taxon>Poales</taxon>
        <taxon>Poaceae</taxon>
        <taxon>BOP clade</taxon>
        <taxon>Pooideae</taxon>
        <taxon>Poodae</taxon>
        <taxon>Poeae</taxon>
        <taxon>Poeae Chloroplast Group 2 (Poeae type)</taxon>
        <taxon>Loliodinae</taxon>
        <taxon>Loliinae</taxon>
        <taxon>Lolium</taxon>
    </lineage>
</organism>
<dbReference type="SUPFAM" id="SSF50630">
    <property type="entry name" value="Acid proteases"/>
    <property type="match status" value="1"/>
</dbReference>